<dbReference type="EMBL" id="BALE01000003">
    <property type="protein sequence ID" value="GAN52835.1"/>
    <property type="molecule type" value="Genomic_DNA"/>
</dbReference>
<dbReference type="AlphaFoldDB" id="A0A0D6MHA9"/>
<dbReference type="InterPro" id="IPR007739">
    <property type="entry name" value="RgpF"/>
</dbReference>
<evidence type="ECO:0008006" key="3">
    <source>
        <dbReference type="Google" id="ProtNLM"/>
    </source>
</evidence>
<dbReference type="Proteomes" id="UP000032679">
    <property type="component" value="Unassembled WGS sequence"/>
</dbReference>
<accession>A0A0D6MHA9</accession>
<protein>
    <recommendedName>
        <fullName evidence="3">Glycosyl transferase</fullName>
    </recommendedName>
</protein>
<reference evidence="1 2" key="1">
    <citation type="submission" date="2012-10" db="EMBL/GenBank/DDBJ databases">
        <title>Genome sequencing of Tanticharoenia sakaeratensis NBRC 103193.</title>
        <authorList>
            <person name="Azuma Y."/>
            <person name="Hadano H."/>
            <person name="Hirakawa H."/>
            <person name="Matsushita K."/>
        </authorList>
    </citation>
    <scope>NUCLEOTIDE SEQUENCE [LARGE SCALE GENOMIC DNA]</scope>
    <source>
        <strain evidence="1 2">NBRC 103193</strain>
    </source>
</reference>
<keyword evidence="2" id="KW-1185">Reference proteome</keyword>
<dbReference type="STRING" id="1231623.Tasa_003_013"/>
<dbReference type="OrthoDB" id="8849801at2"/>
<comment type="caution">
    <text evidence="1">The sequence shown here is derived from an EMBL/GenBank/DDBJ whole genome shotgun (WGS) entry which is preliminary data.</text>
</comment>
<name>A0A0D6MHA9_9PROT</name>
<proteinExistence type="predicted"/>
<gene>
    <name evidence="1" type="ORF">Tasa_003_013</name>
</gene>
<evidence type="ECO:0000313" key="2">
    <source>
        <dbReference type="Proteomes" id="UP000032679"/>
    </source>
</evidence>
<evidence type="ECO:0000313" key="1">
    <source>
        <dbReference type="EMBL" id="GAN52835.1"/>
    </source>
</evidence>
<organism evidence="1 2">
    <name type="scientific">Tanticharoenia sakaeratensis NBRC 103193</name>
    <dbReference type="NCBI Taxonomy" id="1231623"/>
    <lineage>
        <taxon>Bacteria</taxon>
        <taxon>Pseudomonadati</taxon>
        <taxon>Pseudomonadota</taxon>
        <taxon>Alphaproteobacteria</taxon>
        <taxon>Acetobacterales</taxon>
        <taxon>Acetobacteraceae</taxon>
        <taxon>Tanticharoenia</taxon>
    </lineage>
</organism>
<dbReference type="Pfam" id="PF05045">
    <property type="entry name" value="RgpF"/>
    <property type="match status" value="1"/>
</dbReference>
<sequence>MENKTRTLRPVCLFAQHGGTGALPAHTRFFLRQIAQSGYRLHVALSGRDNDVSARDGLADLDVTFHPRPNLGLDFGAWQALLAAGCAGDASEILLTNDSVFGPFAPLPPLVDTMRARQYDIWGMVESQAITRHLQSWFVVLTPEALAHPALQRVFAQPFDAMTKEEIVLHGELGLGLAMAASGLRIGASWSGRRGLARLLAVNPMHTDWLTVLRSGRAPFIKTELLRDNPSGIWSAAYWRRSLPQGSPFDPSWIEAYLACNPRRTATRHASLRARIIQALASEDRRAAFGALMRSGLLRNWRI</sequence>